<dbReference type="InParanoid" id="A0A0G4EEF4"/>
<feature type="region of interest" description="Disordered" evidence="2">
    <location>
        <begin position="705"/>
        <end position="816"/>
    </location>
</feature>
<feature type="compositionally biased region" description="Basic and acidic residues" evidence="2">
    <location>
        <begin position="762"/>
        <end position="785"/>
    </location>
</feature>
<evidence type="ECO:0000256" key="3">
    <source>
        <dbReference type="SAM" id="Phobius"/>
    </source>
</evidence>
<feature type="region of interest" description="Disordered" evidence="2">
    <location>
        <begin position="1"/>
        <end position="100"/>
    </location>
</feature>
<feature type="compositionally biased region" description="Pro residues" evidence="2">
    <location>
        <begin position="708"/>
        <end position="730"/>
    </location>
</feature>
<feature type="compositionally biased region" description="Low complexity" evidence="2">
    <location>
        <begin position="1136"/>
        <end position="1153"/>
    </location>
</feature>
<feature type="coiled-coil region" evidence="1">
    <location>
        <begin position="1480"/>
        <end position="1507"/>
    </location>
</feature>
<reference evidence="4 5" key="1">
    <citation type="submission" date="2014-11" db="EMBL/GenBank/DDBJ databases">
        <authorList>
            <person name="Zhu J."/>
            <person name="Qi W."/>
            <person name="Song R."/>
        </authorList>
    </citation>
    <scope>NUCLEOTIDE SEQUENCE [LARGE SCALE GENOMIC DNA]</scope>
</reference>
<feature type="compositionally biased region" description="Basic and acidic residues" evidence="2">
    <location>
        <begin position="1111"/>
        <end position="1135"/>
    </location>
</feature>
<sequence length="1743" mass="191299">MLRHLAKLKCSQAASKAIRPPSVPPPHASSPFTHTLPHWPPPPPIPHSRPWRDASFRSVISNGKQANDQRNAERQEGASQQSKGGQQSAGGGGQGDSQQGWDGWVLGEVRNLRRYLEHETQKGYEMVVTRLYQNFIVTVSITGAIIGVVLFAYGDSFKSLISKQGAEVVREGLTNEQLQFTANQFSKQLIDDVLQDQRVQQLVQKWFMEILASSENELASLVVRTLNTQVVMDKVMQISNDIVKNLTSSPTVQQQVSDLLVMAIFLPSAQKAAGEWCGVLLERDDVRESAQHLVTDTVLNSEVVRQYCVDLAQHVTAQVMKDSATLELGREFVSQVLADASLRTEASDALWSIFRTTLLPRWRAKAKEVGPEISPPPPKQPPPESSEPPAEPPPPSPPAEPPAPAPGAEPTEPPEPPEPTEPPEPPEPTAPPEEREGLEGGEDVTTPAARLEAPGEGAVVVEREPEEGKTKEPEGEAKGEEPEEAEEVESVTSEQQVIVDWLLNLPSAWIDVNNLPRFALIELTRGPLPTPTPKLDVSGLIYPVLPLSEMPTTATMCHQVTLPQYAEDAEENGQGEPPPREEHGPLPAWGDLDAVPHPPAPPSVCPSDDAARRDEDETEESASAAGASDESESEGPDLVRKLAERLEQNVQVKSYANLPPFGPEGGPDYSPLVPEPPQEATRRPGFLFRDDGAVAAPQDCAAEALWVKPPPASNKATPPPATMSTPPPQVPVLKLKLKEEESAAASLNASRTSAHSPANDAPRNERRERVEKLRRERTQRLREQQSRVGQLTVPQEETGKPRPITPREKLQQSVRGITSASYLNSLLRGKGRVKKATGPATGSVMAPHSTSTEEEASPSSRSPNIAALGVGTIPEHGERKFSTVTATFTGARSRRTSRMTPLPPLPPLSKGSSVTPPQSGDKEADTPSSATSDERAEQQMRRGSIAFMSGPGEGQKARGMKALEEFRLQQVEERLTPRVEGEPSSGEGEQDPEMISPRQVTNMEELRRQVSYLEHMVEDMEGELQAKDNEIDMLNRRGAGEILKKRQDLDEDIAAEWDEMVEEITVLRKQLELHRTAQEAHQAESEKNLTLLEEAQKELEVVREEKAALKRSLQEVKQEVKTKEKEEKKAAKEEQQQQALLEKQQQEQQQAAAGRIQTPRTARGPDTQVLELKMKALNSTVLALEKKCEALETQVTHLTEEKEELQSLLEASRRDRFSQQSTHQLQLVSKKSDVKEADMNLAKELKFRSKWDDASPQSRLGSRSQVAIEDECEILRENCKDLGEENDELKQEVDDLLDEIEDLRAQIEQQKQQEAPPTVQVTKELSGVAVPKLNLGQLQANDQGLDRSDASSKQSALRSPFLLTGALDDSFLYYQRRSSSPHGQTLMSPLESTMGRERRSSYGQNLPSPSVAQLQLAKLRLQHMHEKMEEEMLHLKTELEKEKKKAADVLAPPGPELDEQLRRKTRAASTPPPSSAVRGELDLKRQIAALEEENARLKHTNDRLVTRWESLKPPMVARPPSPPRAKASSMSQILMAEGRTVQRGSESVLYQRPSGRTVTMPPIMVSPPGEAVKRASIISAAGGVEELHQHVGKIQREFRDATSQTDPIQTLPPYAARGRGVSTSVDPMDIMFGTSDDVTQPLLPPAPRQPTSVDAPLTLRRAERPPLVLGMGGAPSWGYILGSVSMLLSIYENKDSREGKTGKEGDGKGTTGGTGGEEATDGQAATEGGMSGKKEEEAHAAKL</sequence>
<feature type="region of interest" description="Disordered" evidence="2">
    <location>
        <begin position="651"/>
        <end position="684"/>
    </location>
</feature>
<feature type="compositionally biased region" description="Basic and acidic residues" evidence="2">
    <location>
        <begin position="461"/>
        <end position="480"/>
    </location>
</feature>
<evidence type="ECO:0000256" key="1">
    <source>
        <dbReference type="SAM" id="Coils"/>
    </source>
</evidence>
<feature type="compositionally biased region" description="Pro residues" evidence="2">
    <location>
        <begin position="373"/>
        <end position="431"/>
    </location>
</feature>
<feature type="region of interest" description="Disordered" evidence="2">
    <location>
        <begin position="1444"/>
        <end position="1478"/>
    </location>
</feature>
<feature type="transmembrane region" description="Helical" evidence="3">
    <location>
        <begin position="131"/>
        <end position="153"/>
    </location>
</feature>
<dbReference type="Proteomes" id="UP000041254">
    <property type="component" value="Unassembled WGS sequence"/>
</dbReference>
<feature type="compositionally biased region" description="Basic and acidic residues" evidence="2">
    <location>
        <begin position="1694"/>
        <end position="1707"/>
    </location>
</feature>
<dbReference type="VEuPathDB" id="CryptoDB:Vbra_20287"/>
<dbReference type="STRING" id="1169540.A0A0G4EEF4"/>
<evidence type="ECO:0000256" key="2">
    <source>
        <dbReference type="SAM" id="MobiDB-lite"/>
    </source>
</evidence>
<dbReference type="EMBL" id="CDMY01000200">
    <property type="protein sequence ID" value="CEL93942.1"/>
    <property type="molecule type" value="Genomic_DNA"/>
</dbReference>
<keyword evidence="3" id="KW-0812">Transmembrane</keyword>
<feature type="region of interest" description="Disordered" evidence="2">
    <location>
        <begin position="366"/>
        <end position="492"/>
    </location>
</feature>
<feature type="region of interest" description="Disordered" evidence="2">
    <location>
        <begin position="1111"/>
        <end position="1166"/>
    </location>
</feature>
<evidence type="ECO:0000313" key="5">
    <source>
        <dbReference type="Proteomes" id="UP000041254"/>
    </source>
</evidence>
<feature type="compositionally biased region" description="Polar residues" evidence="2">
    <location>
        <begin position="58"/>
        <end position="69"/>
    </location>
</feature>
<keyword evidence="3" id="KW-0472">Membrane</keyword>
<keyword evidence="3" id="KW-1133">Transmembrane helix</keyword>
<feature type="compositionally biased region" description="Pro residues" evidence="2">
    <location>
        <begin position="38"/>
        <end position="47"/>
    </location>
</feature>
<feature type="compositionally biased region" description="Basic and acidic residues" evidence="2">
    <location>
        <begin position="1732"/>
        <end position="1743"/>
    </location>
</feature>
<dbReference type="PANTHER" id="PTHR37935">
    <property type="entry name" value="CHROMOSOME UNDETERMINED SCAFFOLD_14, WHOLE GENOME SHOTGUN SEQUENCE"/>
    <property type="match status" value="1"/>
</dbReference>
<dbReference type="OrthoDB" id="349295at2759"/>
<keyword evidence="1" id="KW-0175">Coiled coil</keyword>
<feature type="coiled-coil region" evidence="1">
    <location>
        <begin position="1003"/>
        <end position="1037"/>
    </location>
</feature>
<dbReference type="PANTHER" id="PTHR37935:SF1">
    <property type="entry name" value="CHROMOSOME UNDETERMINED SCAFFOLD_14, WHOLE GENOME SHOTGUN SEQUENCE"/>
    <property type="match status" value="1"/>
</dbReference>
<feature type="compositionally biased region" description="Low complexity" evidence="2">
    <location>
        <begin position="77"/>
        <end position="86"/>
    </location>
</feature>
<name>A0A0G4EEF4_VITBC</name>
<feature type="region of interest" description="Disordered" evidence="2">
    <location>
        <begin position="1694"/>
        <end position="1743"/>
    </location>
</feature>
<protein>
    <submittedName>
        <fullName evidence="4">Uncharacterized protein</fullName>
    </submittedName>
</protein>
<gene>
    <name evidence="4" type="ORF">Vbra_20287</name>
</gene>
<feature type="region of interest" description="Disordered" evidence="2">
    <location>
        <begin position="972"/>
        <end position="1002"/>
    </location>
</feature>
<feature type="region of interest" description="Disordered" evidence="2">
    <location>
        <begin position="1599"/>
        <end position="1620"/>
    </location>
</feature>
<proteinExistence type="predicted"/>
<accession>A0A0G4EEF4</accession>
<feature type="compositionally biased region" description="Basic and acidic residues" evidence="2">
    <location>
        <begin position="972"/>
        <end position="981"/>
    </location>
</feature>
<feature type="region of interest" description="Disordered" evidence="2">
    <location>
        <begin position="832"/>
        <end position="958"/>
    </location>
</feature>
<evidence type="ECO:0000313" key="4">
    <source>
        <dbReference type="EMBL" id="CEL93942.1"/>
    </source>
</evidence>
<feature type="compositionally biased region" description="Basic and acidic residues" evidence="2">
    <location>
        <begin position="797"/>
        <end position="810"/>
    </location>
</feature>
<keyword evidence="5" id="KW-1185">Reference proteome</keyword>
<organism evidence="4 5">
    <name type="scientific">Vitrella brassicaformis (strain CCMP3155)</name>
    <dbReference type="NCBI Taxonomy" id="1169540"/>
    <lineage>
        <taxon>Eukaryota</taxon>
        <taxon>Sar</taxon>
        <taxon>Alveolata</taxon>
        <taxon>Colpodellida</taxon>
        <taxon>Vitrellaceae</taxon>
        <taxon>Vitrella</taxon>
    </lineage>
</organism>
<feature type="region of interest" description="Disordered" evidence="2">
    <location>
        <begin position="567"/>
        <end position="637"/>
    </location>
</feature>
<feature type="coiled-coil region" evidence="1">
    <location>
        <begin position="1265"/>
        <end position="1313"/>
    </location>
</feature>